<comment type="caution">
    <text evidence="14">The sequence shown here is derived from an EMBL/GenBank/DDBJ whole genome shotgun (WGS) entry which is preliminary data.</text>
</comment>
<dbReference type="InterPro" id="IPR036097">
    <property type="entry name" value="HisK_dim/P_sf"/>
</dbReference>
<dbReference type="Pfam" id="PF00512">
    <property type="entry name" value="HisKA"/>
    <property type="match status" value="1"/>
</dbReference>
<dbReference type="SUPFAM" id="SSF158472">
    <property type="entry name" value="HAMP domain-like"/>
    <property type="match status" value="1"/>
</dbReference>
<keyword evidence="8 11" id="KW-1133">Transmembrane helix</keyword>
<evidence type="ECO:0000259" key="12">
    <source>
        <dbReference type="PROSITE" id="PS50109"/>
    </source>
</evidence>
<dbReference type="SUPFAM" id="SSF47384">
    <property type="entry name" value="Homodimeric domain of signal transducing histidine kinase"/>
    <property type="match status" value="1"/>
</dbReference>
<dbReference type="Gene3D" id="3.30.565.10">
    <property type="entry name" value="Histidine kinase-like ATPase, C-terminal domain"/>
    <property type="match status" value="1"/>
</dbReference>
<dbReference type="InterPro" id="IPR050398">
    <property type="entry name" value="HssS/ArlS-like"/>
</dbReference>
<feature type="transmembrane region" description="Helical" evidence="11">
    <location>
        <begin position="12"/>
        <end position="36"/>
    </location>
</feature>
<dbReference type="PROSITE" id="PS50109">
    <property type="entry name" value="HIS_KIN"/>
    <property type="match status" value="1"/>
</dbReference>
<accession>A0A644X0P6</accession>
<dbReference type="AlphaFoldDB" id="A0A644X0P6"/>
<evidence type="ECO:0000256" key="8">
    <source>
        <dbReference type="ARBA" id="ARBA00022989"/>
    </source>
</evidence>
<dbReference type="Pfam" id="PF00672">
    <property type="entry name" value="HAMP"/>
    <property type="match status" value="1"/>
</dbReference>
<dbReference type="InterPro" id="IPR036890">
    <property type="entry name" value="HATPase_C_sf"/>
</dbReference>
<evidence type="ECO:0000256" key="2">
    <source>
        <dbReference type="ARBA" id="ARBA00004141"/>
    </source>
</evidence>
<evidence type="ECO:0000256" key="9">
    <source>
        <dbReference type="ARBA" id="ARBA00023012"/>
    </source>
</evidence>
<evidence type="ECO:0000259" key="13">
    <source>
        <dbReference type="PROSITE" id="PS50885"/>
    </source>
</evidence>
<evidence type="ECO:0000256" key="11">
    <source>
        <dbReference type="SAM" id="Phobius"/>
    </source>
</evidence>
<evidence type="ECO:0000256" key="6">
    <source>
        <dbReference type="ARBA" id="ARBA00022692"/>
    </source>
</evidence>
<evidence type="ECO:0000256" key="3">
    <source>
        <dbReference type="ARBA" id="ARBA00012438"/>
    </source>
</evidence>
<dbReference type="EMBL" id="VSSQ01001572">
    <property type="protein sequence ID" value="MPM09461.1"/>
    <property type="molecule type" value="Genomic_DNA"/>
</dbReference>
<keyword evidence="9" id="KW-0902">Two-component regulatory system</keyword>
<evidence type="ECO:0000256" key="7">
    <source>
        <dbReference type="ARBA" id="ARBA00022777"/>
    </source>
</evidence>
<keyword evidence="10 11" id="KW-0472">Membrane</keyword>
<dbReference type="CDD" id="cd06225">
    <property type="entry name" value="HAMP"/>
    <property type="match status" value="1"/>
</dbReference>
<evidence type="ECO:0000313" key="14">
    <source>
        <dbReference type="EMBL" id="MPM09461.1"/>
    </source>
</evidence>
<reference evidence="14" key="1">
    <citation type="submission" date="2019-08" db="EMBL/GenBank/DDBJ databases">
        <authorList>
            <person name="Kucharzyk K."/>
            <person name="Murdoch R.W."/>
            <person name="Higgins S."/>
            <person name="Loffler F."/>
        </authorList>
    </citation>
    <scope>NUCLEOTIDE SEQUENCE</scope>
</reference>
<proteinExistence type="predicted"/>
<dbReference type="SMART" id="SM00304">
    <property type="entry name" value="HAMP"/>
    <property type="match status" value="1"/>
</dbReference>
<evidence type="ECO:0000256" key="1">
    <source>
        <dbReference type="ARBA" id="ARBA00000085"/>
    </source>
</evidence>
<dbReference type="Pfam" id="PF02518">
    <property type="entry name" value="HATPase_c"/>
    <property type="match status" value="1"/>
</dbReference>
<dbReference type="FunFam" id="1.10.287.130:FF:000001">
    <property type="entry name" value="Two-component sensor histidine kinase"/>
    <property type="match status" value="1"/>
</dbReference>
<dbReference type="GO" id="GO:0000155">
    <property type="term" value="F:phosphorelay sensor kinase activity"/>
    <property type="evidence" value="ECO:0007669"/>
    <property type="project" value="InterPro"/>
</dbReference>
<keyword evidence="6 11" id="KW-0812">Transmembrane</keyword>
<dbReference type="CDD" id="cd00082">
    <property type="entry name" value="HisKA"/>
    <property type="match status" value="1"/>
</dbReference>
<dbReference type="SMART" id="SM00387">
    <property type="entry name" value="HATPase_c"/>
    <property type="match status" value="1"/>
</dbReference>
<dbReference type="PROSITE" id="PS50885">
    <property type="entry name" value="HAMP"/>
    <property type="match status" value="1"/>
</dbReference>
<keyword evidence="4" id="KW-0597">Phosphoprotein</keyword>
<name>A0A644X0P6_9ZZZZ</name>
<feature type="domain" description="Histidine kinase" evidence="12">
    <location>
        <begin position="253"/>
        <end position="465"/>
    </location>
</feature>
<keyword evidence="5 14" id="KW-0808">Transferase</keyword>
<dbReference type="EC" id="2.7.13.3" evidence="3"/>
<feature type="transmembrane region" description="Helical" evidence="11">
    <location>
        <begin position="169"/>
        <end position="192"/>
    </location>
</feature>
<dbReference type="InterPro" id="IPR003661">
    <property type="entry name" value="HisK_dim/P_dom"/>
</dbReference>
<keyword evidence="7 14" id="KW-0418">Kinase</keyword>
<dbReference type="Gene3D" id="1.10.287.130">
    <property type="match status" value="1"/>
</dbReference>
<dbReference type="PANTHER" id="PTHR45528">
    <property type="entry name" value="SENSOR HISTIDINE KINASE CPXA"/>
    <property type="match status" value="1"/>
</dbReference>
<dbReference type="Gene3D" id="3.30.450.20">
    <property type="entry name" value="PAS domain"/>
    <property type="match status" value="1"/>
</dbReference>
<protein>
    <recommendedName>
        <fullName evidence="3">histidine kinase</fullName>
        <ecNumber evidence="3">2.7.13.3</ecNumber>
    </recommendedName>
</protein>
<dbReference type="SUPFAM" id="SSF55874">
    <property type="entry name" value="ATPase domain of HSP90 chaperone/DNA topoisomerase II/histidine kinase"/>
    <property type="match status" value="1"/>
</dbReference>
<feature type="transmembrane region" description="Helical" evidence="11">
    <location>
        <begin position="138"/>
        <end position="157"/>
    </location>
</feature>
<dbReference type="InterPro" id="IPR005467">
    <property type="entry name" value="His_kinase_dom"/>
</dbReference>
<dbReference type="InterPro" id="IPR003660">
    <property type="entry name" value="HAMP_dom"/>
</dbReference>
<dbReference type="InterPro" id="IPR004358">
    <property type="entry name" value="Sig_transdc_His_kin-like_C"/>
</dbReference>
<comment type="subcellular location">
    <subcellularLocation>
        <location evidence="2">Membrane</location>
        <topology evidence="2">Multi-pass membrane protein</topology>
    </subcellularLocation>
</comment>
<sequence>MEIRRVKSIRNKLLQGIFVIIFSTVMFLNILLLIFVRKYYYDNTEDLLKSRIQVSINFYNKYFSSRSLSETIYDNIDTFWNENNVQVEIFDSNGNLLMDSIGIKDDKLISTPDISKALKGEAARWIGKVDYYDDKVMAVSYPLIIDGDIIGLIRFITSLEAIDAVITNIMVIFSGISIAVLIIGMILGVFLANSIINPIKYLKEIAEKMGSGNLNIRSSISSQDEIGQLSNTLNFMANEISKREQLKNEFISSVSHELRTPLTAIKGWTITLNNDKTDKDTLKLGFEIIEKETDRLSLMVEELLDFSRLINEKVTIDLKSINIVDFINHIQSFMGPRAKKERINLQFRTEANGNMYVDSNRLKQVFINILDNSLKFTEEDGNIKFTTIKINNKVKFIIEDDGCGISEEDLPRIKEKFFKGKNSKSQNGIGLSICDEIIKLHQGVLNIYSKIGIGTKVEIIIPINEEE</sequence>
<comment type="catalytic activity">
    <reaction evidence="1">
        <text>ATP + protein L-histidine = ADP + protein N-phospho-L-histidine.</text>
        <dbReference type="EC" id="2.7.13.3"/>
    </reaction>
</comment>
<dbReference type="InterPro" id="IPR003594">
    <property type="entry name" value="HATPase_dom"/>
</dbReference>
<dbReference type="Gene3D" id="1.10.8.500">
    <property type="entry name" value="HAMP domain in histidine kinase"/>
    <property type="match status" value="1"/>
</dbReference>
<evidence type="ECO:0000256" key="10">
    <source>
        <dbReference type="ARBA" id="ARBA00023136"/>
    </source>
</evidence>
<dbReference type="PRINTS" id="PR00344">
    <property type="entry name" value="BCTRLSENSOR"/>
</dbReference>
<evidence type="ECO:0000256" key="5">
    <source>
        <dbReference type="ARBA" id="ARBA00022679"/>
    </source>
</evidence>
<dbReference type="PANTHER" id="PTHR45528:SF10">
    <property type="entry name" value="METHYL-ACCEPTING CHEMOTAXIS PROTEIN"/>
    <property type="match status" value="1"/>
</dbReference>
<feature type="domain" description="HAMP" evidence="13">
    <location>
        <begin position="193"/>
        <end position="245"/>
    </location>
</feature>
<evidence type="ECO:0000256" key="4">
    <source>
        <dbReference type="ARBA" id="ARBA00022553"/>
    </source>
</evidence>
<gene>
    <name evidence="14" type="primary">sasA_157</name>
    <name evidence="14" type="ORF">SDC9_55779</name>
</gene>
<organism evidence="14">
    <name type="scientific">bioreactor metagenome</name>
    <dbReference type="NCBI Taxonomy" id="1076179"/>
    <lineage>
        <taxon>unclassified sequences</taxon>
        <taxon>metagenomes</taxon>
        <taxon>ecological metagenomes</taxon>
    </lineage>
</organism>
<dbReference type="GO" id="GO:0005886">
    <property type="term" value="C:plasma membrane"/>
    <property type="evidence" value="ECO:0007669"/>
    <property type="project" value="TreeGrafter"/>
</dbReference>
<dbReference type="SMART" id="SM00388">
    <property type="entry name" value="HisKA"/>
    <property type="match status" value="1"/>
</dbReference>